<proteinExistence type="predicted"/>
<protein>
    <recommendedName>
        <fullName evidence="3">CMD domain protein</fullName>
    </recommendedName>
</protein>
<evidence type="ECO:0000313" key="2">
    <source>
        <dbReference type="Proteomes" id="UP000466794"/>
    </source>
</evidence>
<accession>A0A7K1VAJ4</accession>
<evidence type="ECO:0008006" key="3">
    <source>
        <dbReference type="Google" id="ProtNLM"/>
    </source>
</evidence>
<dbReference type="RefSeq" id="WP_157393113.1">
    <property type="nucleotide sequence ID" value="NZ_WRPP01000014.1"/>
</dbReference>
<name>A0A7K1VAJ4_9NOCA</name>
<keyword evidence="2" id="KW-1185">Reference proteome</keyword>
<dbReference type="SUPFAM" id="SSF69118">
    <property type="entry name" value="AhpD-like"/>
    <property type="match status" value="1"/>
</dbReference>
<dbReference type="InterPro" id="IPR029032">
    <property type="entry name" value="AhpD-like"/>
</dbReference>
<dbReference type="Gene3D" id="1.20.1290.10">
    <property type="entry name" value="AhpD-like"/>
    <property type="match status" value="1"/>
</dbReference>
<evidence type="ECO:0000313" key="1">
    <source>
        <dbReference type="EMBL" id="MVU83511.1"/>
    </source>
</evidence>
<dbReference type="Proteomes" id="UP000466794">
    <property type="component" value="Unassembled WGS sequence"/>
</dbReference>
<reference evidence="1 2" key="1">
    <citation type="submission" date="2019-12" db="EMBL/GenBank/DDBJ databases">
        <title>Nocardia sp. nov. ET3-3 isolated from soil.</title>
        <authorList>
            <person name="Kanchanasin P."/>
            <person name="Tanasupawat S."/>
            <person name="Yuki M."/>
            <person name="Kudo T."/>
        </authorList>
    </citation>
    <scope>NUCLEOTIDE SEQUENCE [LARGE SCALE GENOMIC DNA]</scope>
    <source>
        <strain evidence="1 2">ET3-3</strain>
    </source>
</reference>
<dbReference type="AlphaFoldDB" id="A0A7K1VAJ4"/>
<dbReference type="EMBL" id="WRPP01000014">
    <property type="protein sequence ID" value="MVU83511.1"/>
    <property type="molecule type" value="Genomic_DNA"/>
</dbReference>
<gene>
    <name evidence="1" type="ORF">GPX89_40525</name>
</gene>
<organism evidence="1 2">
    <name type="scientific">Nocardia terrae</name>
    <dbReference type="NCBI Taxonomy" id="2675851"/>
    <lineage>
        <taxon>Bacteria</taxon>
        <taxon>Bacillati</taxon>
        <taxon>Actinomycetota</taxon>
        <taxon>Actinomycetes</taxon>
        <taxon>Mycobacteriales</taxon>
        <taxon>Nocardiaceae</taxon>
        <taxon>Nocardia</taxon>
    </lineage>
</organism>
<sequence>MTESTAPAGSLAAAAESVVAAGPADPAESGAEATESGALDDVIAAVLGEGAEAVRALRETRPAVVAHTQGVYDALLDGPATEAIGRERVIAAAVAVAELAGAPALATHYASLGTVPAEGDPVLAAILRHAARVTTAPASITRADIDALAAVGLSERDIVTVAQLIGFVHFQVRLLAGLELIGAEHE</sequence>
<comment type="caution">
    <text evidence="1">The sequence shown here is derived from an EMBL/GenBank/DDBJ whole genome shotgun (WGS) entry which is preliminary data.</text>
</comment>